<evidence type="ECO:0000313" key="5">
    <source>
        <dbReference type="Proteomes" id="UP001172101"/>
    </source>
</evidence>
<dbReference type="Pfam" id="PF08546">
    <property type="entry name" value="ApbA_C"/>
    <property type="match status" value="1"/>
</dbReference>
<dbReference type="InterPro" id="IPR008927">
    <property type="entry name" value="6-PGluconate_DH-like_C_sf"/>
</dbReference>
<keyword evidence="5" id="KW-1185">Reference proteome</keyword>
<dbReference type="Proteomes" id="UP001172101">
    <property type="component" value="Unassembled WGS sequence"/>
</dbReference>
<dbReference type="AlphaFoldDB" id="A0AA40DRZ6"/>
<dbReference type="InterPro" id="IPR051402">
    <property type="entry name" value="KPR-Related"/>
</dbReference>
<dbReference type="PANTHER" id="PTHR21708">
    <property type="entry name" value="PROBABLE 2-DEHYDROPANTOATE 2-REDUCTASE"/>
    <property type="match status" value="1"/>
</dbReference>
<feature type="domain" description="Ketopantoate reductase N-terminal" evidence="2">
    <location>
        <begin position="20"/>
        <end position="199"/>
    </location>
</feature>
<protein>
    <submittedName>
        <fullName evidence="4">Ketopantoate reductase PanE/ApbA-domain-containing protein</fullName>
    </submittedName>
</protein>
<accession>A0AA40DRZ6</accession>
<organism evidence="4 5">
    <name type="scientific">Lasiosphaeria miniovina</name>
    <dbReference type="NCBI Taxonomy" id="1954250"/>
    <lineage>
        <taxon>Eukaryota</taxon>
        <taxon>Fungi</taxon>
        <taxon>Dikarya</taxon>
        <taxon>Ascomycota</taxon>
        <taxon>Pezizomycotina</taxon>
        <taxon>Sordariomycetes</taxon>
        <taxon>Sordariomycetidae</taxon>
        <taxon>Sordariales</taxon>
        <taxon>Lasiosphaeriaceae</taxon>
        <taxon>Lasiosphaeria</taxon>
    </lineage>
</organism>
<name>A0AA40DRZ6_9PEZI</name>
<evidence type="ECO:0000259" key="2">
    <source>
        <dbReference type="Pfam" id="PF02558"/>
    </source>
</evidence>
<dbReference type="InterPro" id="IPR013328">
    <property type="entry name" value="6PGD_dom2"/>
</dbReference>
<proteinExistence type="predicted"/>
<evidence type="ECO:0000259" key="3">
    <source>
        <dbReference type="Pfam" id="PF08546"/>
    </source>
</evidence>
<dbReference type="InterPro" id="IPR013752">
    <property type="entry name" value="KPA_reductase"/>
</dbReference>
<sequence length="419" mass="44660">MSLHQAPEPGSDPDSPVHVVFVGAGAVGCFYASRLHHPSHNIYTSLIARSNYKALEANGVKLQTHTFGDYTFVPDAVFPSVAAAAVAQPRSSSSTGLDTASSSLSPPSPLLGARDWDFVVVTTKALPDRSDDSELIAPLVGPQTCVVLIQNGVGVEAPYRARFPRTPIISVVTVVSAEQTSPGIFRQNRWTRIHLGPYSNSASFSSSPSVAGGDGGDNTTAGLTPAGSPHPTASGAAAEAAAGDEDEHLQKRGMACAQRLGDWWTRLGGIRDVELSDEIGLQTVRWHKLCINAAFNPSAVLSGGRGNADMARDPELRAHLAGVMGEIWAAAPRILGRHFPADLAGPDKILKSTERNVGSKPSMLLDWEAGRPLELEVILGNPVRIARGKGVDLLRMQTLYALLRSAQRVREERPREKKL</sequence>
<reference evidence="4" key="1">
    <citation type="submission" date="2023-06" db="EMBL/GenBank/DDBJ databases">
        <title>Genome-scale phylogeny and comparative genomics of the fungal order Sordariales.</title>
        <authorList>
            <consortium name="Lawrence Berkeley National Laboratory"/>
            <person name="Hensen N."/>
            <person name="Bonometti L."/>
            <person name="Westerberg I."/>
            <person name="Brannstrom I.O."/>
            <person name="Guillou S."/>
            <person name="Cros-Aarteil S."/>
            <person name="Calhoun S."/>
            <person name="Haridas S."/>
            <person name="Kuo A."/>
            <person name="Mondo S."/>
            <person name="Pangilinan J."/>
            <person name="Riley R."/>
            <person name="LaButti K."/>
            <person name="Andreopoulos B."/>
            <person name="Lipzen A."/>
            <person name="Chen C."/>
            <person name="Yanf M."/>
            <person name="Daum C."/>
            <person name="Ng V."/>
            <person name="Clum A."/>
            <person name="Steindorff A."/>
            <person name="Ohm R."/>
            <person name="Martin F."/>
            <person name="Silar P."/>
            <person name="Natvig D."/>
            <person name="Lalanne C."/>
            <person name="Gautier V."/>
            <person name="Ament-velasquez S.L."/>
            <person name="Kruys A."/>
            <person name="Hutchinson M.I."/>
            <person name="Powell A.J."/>
            <person name="Barry K."/>
            <person name="Miller A.N."/>
            <person name="Grigoriev I.V."/>
            <person name="Debuchy R."/>
            <person name="Gladieux P."/>
            <person name="Thoren M.H."/>
            <person name="Johannesson H."/>
        </authorList>
    </citation>
    <scope>NUCLEOTIDE SEQUENCE</scope>
    <source>
        <strain evidence="4">SMH2392-1A</strain>
    </source>
</reference>
<dbReference type="GO" id="GO:0005737">
    <property type="term" value="C:cytoplasm"/>
    <property type="evidence" value="ECO:0007669"/>
    <property type="project" value="TreeGrafter"/>
</dbReference>
<dbReference type="Gene3D" id="3.40.50.720">
    <property type="entry name" value="NAD(P)-binding Rossmann-like Domain"/>
    <property type="match status" value="1"/>
</dbReference>
<evidence type="ECO:0000313" key="4">
    <source>
        <dbReference type="EMBL" id="KAK0709803.1"/>
    </source>
</evidence>
<gene>
    <name evidence="4" type="ORF">B0T26DRAFT_654612</name>
</gene>
<dbReference type="Gene3D" id="1.10.1040.10">
    <property type="entry name" value="N-(1-d-carboxylethyl)-l-norvaline Dehydrogenase, domain 2"/>
    <property type="match status" value="1"/>
</dbReference>
<dbReference type="SUPFAM" id="SSF48179">
    <property type="entry name" value="6-phosphogluconate dehydrogenase C-terminal domain-like"/>
    <property type="match status" value="1"/>
</dbReference>
<dbReference type="PANTHER" id="PTHR21708:SF26">
    <property type="entry name" value="2-DEHYDROPANTOATE 2-REDUCTASE"/>
    <property type="match status" value="1"/>
</dbReference>
<evidence type="ECO:0000256" key="1">
    <source>
        <dbReference type="SAM" id="MobiDB-lite"/>
    </source>
</evidence>
<feature type="domain" description="Ketopantoate reductase C-terminal" evidence="3">
    <location>
        <begin position="282"/>
        <end position="405"/>
    </location>
</feature>
<dbReference type="Pfam" id="PF02558">
    <property type="entry name" value="ApbA"/>
    <property type="match status" value="1"/>
</dbReference>
<dbReference type="GeneID" id="85321832"/>
<dbReference type="RefSeq" id="XP_060293107.1">
    <property type="nucleotide sequence ID" value="XM_060438562.1"/>
</dbReference>
<feature type="region of interest" description="Disordered" evidence="1">
    <location>
        <begin position="200"/>
        <end position="249"/>
    </location>
</feature>
<dbReference type="InterPro" id="IPR013332">
    <property type="entry name" value="KPR_N"/>
</dbReference>
<dbReference type="EMBL" id="JAUIRO010000006">
    <property type="protein sequence ID" value="KAK0709803.1"/>
    <property type="molecule type" value="Genomic_DNA"/>
</dbReference>
<feature type="compositionally biased region" description="Low complexity" evidence="1">
    <location>
        <begin position="200"/>
        <end position="222"/>
    </location>
</feature>
<comment type="caution">
    <text evidence="4">The sequence shown here is derived from an EMBL/GenBank/DDBJ whole genome shotgun (WGS) entry which is preliminary data.</text>
</comment>
<dbReference type="FunFam" id="1.10.1040.10:FF:000017">
    <property type="entry name" value="2-dehydropantoate 2-reductase"/>
    <property type="match status" value="1"/>
</dbReference>
<dbReference type="FunFam" id="3.40.50.720:FF:000609">
    <property type="entry name" value="2-dehydropantoate 2-reductase"/>
    <property type="match status" value="1"/>
</dbReference>